<gene>
    <name evidence="6" type="ORF">CWE09_12100</name>
</gene>
<evidence type="ECO:0000256" key="4">
    <source>
        <dbReference type="ARBA" id="ARBA00023211"/>
    </source>
</evidence>
<dbReference type="RefSeq" id="WP_126804307.1">
    <property type="nucleotide sequence ID" value="NZ_PIPL01000003.1"/>
</dbReference>
<dbReference type="EMBL" id="PIPL01000003">
    <property type="protein sequence ID" value="RUO23886.1"/>
    <property type="molecule type" value="Genomic_DNA"/>
</dbReference>
<proteinExistence type="inferred from homology"/>
<keyword evidence="4" id="KW-0464">Manganese</keyword>
<dbReference type="InterPro" id="IPR023696">
    <property type="entry name" value="Ureohydrolase_dom_sf"/>
</dbReference>
<dbReference type="PANTHER" id="PTHR11358:SF35">
    <property type="entry name" value="FORMIMIDOYLGLUTAMASE"/>
    <property type="match status" value="1"/>
</dbReference>
<evidence type="ECO:0000256" key="3">
    <source>
        <dbReference type="ARBA" id="ARBA00022808"/>
    </source>
</evidence>
<accession>A0A432W3L2</accession>
<dbReference type="GO" id="GO:0008783">
    <property type="term" value="F:agmatinase activity"/>
    <property type="evidence" value="ECO:0007669"/>
    <property type="project" value="TreeGrafter"/>
</dbReference>
<evidence type="ECO:0000256" key="5">
    <source>
        <dbReference type="PROSITE-ProRule" id="PRU00742"/>
    </source>
</evidence>
<name>A0A432W3L2_9GAMM</name>
<keyword evidence="3" id="KW-0369">Histidine metabolism</keyword>
<organism evidence="6 7">
    <name type="scientific">Aliidiomarina minuta</name>
    <dbReference type="NCBI Taxonomy" id="880057"/>
    <lineage>
        <taxon>Bacteria</taxon>
        <taxon>Pseudomonadati</taxon>
        <taxon>Pseudomonadota</taxon>
        <taxon>Gammaproteobacteria</taxon>
        <taxon>Alteromonadales</taxon>
        <taxon>Idiomarinaceae</taxon>
        <taxon>Aliidiomarina</taxon>
    </lineage>
</organism>
<dbReference type="InterPro" id="IPR006035">
    <property type="entry name" value="Ureohydrolase"/>
</dbReference>
<keyword evidence="1" id="KW-0479">Metal-binding</keyword>
<comment type="caution">
    <text evidence="6">The sequence shown here is derived from an EMBL/GenBank/DDBJ whole genome shotgun (WGS) entry which is preliminary data.</text>
</comment>
<dbReference type="GO" id="GO:0046872">
    <property type="term" value="F:metal ion binding"/>
    <property type="evidence" value="ECO:0007669"/>
    <property type="project" value="UniProtKB-KW"/>
</dbReference>
<dbReference type="SUPFAM" id="SSF52768">
    <property type="entry name" value="Arginase/deacetylase"/>
    <property type="match status" value="1"/>
</dbReference>
<dbReference type="Gene3D" id="3.40.800.10">
    <property type="entry name" value="Ureohydrolase domain"/>
    <property type="match status" value="1"/>
</dbReference>
<dbReference type="AlphaFoldDB" id="A0A432W3L2"/>
<evidence type="ECO:0000313" key="7">
    <source>
        <dbReference type="Proteomes" id="UP000288293"/>
    </source>
</evidence>
<comment type="similarity">
    <text evidence="5">Belongs to the arginase family.</text>
</comment>
<dbReference type="CDD" id="cd09988">
    <property type="entry name" value="Formimidoylglutamase"/>
    <property type="match status" value="1"/>
</dbReference>
<dbReference type="GO" id="GO:0033389">
    <property type="term" value="P:putrescine biosynthetic process from arginine, via agmatine"/>
    <property type="evidence" value="ECO:0007669"/>
    <property type="project" value="TreeGrafter"/>
</dbReference>
<sequence length="355" mass="39048">MTSAGSFPQYLRLANPQPLVKTREQETKIGQAIHCLPDAQNFLQSLKQLHEQGRRVALLGVPESIGPRGNLGNGGAELGWQAFLQNFLNLQATPAMPIDELLLVGDIDCEDLMHEAQDLTAQDAQDLNRLRELCGHIDQRVMQVLSPLFAAGFEVILIGGGHNNAYPLLTSLYEESGQRCGAVNLDPHADFRPREGRHSGNGFSYAYVEGALAHYHVMSLHEGKNSATSLRQMSEAGFRYHSIHRLYDMLFTEAMEDVAARAMAWQAPLGIEVDVDAIQQAPASALNFAGVTIPQAYRFVSQLAELPEVRYLHLAEAAPERHPAGKDAGMMAAGQLLCELTLAYLFARERRPAAR</sequence>
<dbReference type="PROSITE" id="PS51409">
    <property type="entry name" value="ARGINASE_2"/>
    <property type="match status" value="1"/>
</dbReference>
<evidence type="ECO:0000256" key="1">
    <source>
        <dbReference type="ARBA" id="ARBA00022723"/>
    </source>
</evidence>
<keyword evidence="7" id="KW-1185">Reference proteome</keyword>
<protein>
    <submittedName>
        <fullName evidence="6">Arginase</fullName>
    </submittedName>
</protein>
<dbReference type="Proteomes" id="UP000288293">
    <property type="component" value="Unassembled WGS sequence"/>
</dbReference>
<dbReference type="PANTHER" id="PTHR11358">
    <property type="entry name" value="ARGINASE/AGMATINASE"/>
    <property type="match status" value="1"/>
</dbReference>
<dbReference type="GO" id="GO:0006547">
    <property type="term" value="P:L-histidine metabolic process"/>
    <property type="evidence" value="ECO:0007669"/>
    <property type="project" value="UniProtKB-KW"/>
</dbReference>
<reference evidence="6 7" key="1">
    <citation type="journal article" date="2011" name="Front. Microbiol.">
        <title>Genomic signatures of strain selection and enhancement in Bacillus atrophaeus var. globigii, a historical biowarfare simulant.</title>
        <authorList>
            <person name="Gibbons H.S."/>
            <person name="Broomall S.M."/>
            <person name="McNew L.A."/>
            <person name="Daligault H."/>
            <person name="Chapman C."/>
            <person name="Bruce D."/>
            <person name="Karavis M."/>
            <person name="Krepps M."/>
            <person name="McGregor P.A."/>
            <person name="Hong C."/>
            <person name="Park K.H."/>
            <person name="Akmal A."/>
            <person name="Feldman A."/>
            <person name="Lin J.S."/>
            <person name="Chang W.E."/>
            <person name="Higgs B.W."/>
            <person name="Demirev P."/>
            <person name="Lindquist J."/>
            <person name="Liem A."/>
            <person name="Fochler E."/>
            <person name="Read T.D."/>
            <person name="Tapia R."/>
            <person name="Johnson S."/>
            <person name="Bishop-Lilly K.A."/>
            <person name="Detter C."/>
            <person name="Han C."/>
            <person name="Sozhamannan S."/>
            <person name="Rosenzweig C.N."/>
            <person name="Skowronski E.W."/>
        </authorList>
    </citation>
    <scope>NUCLEOTIDE SEQUENCE [LARGE SCALE GENOMIC DNA]</scope>
    <source>
        <strain evidence="6 7">MLST1</strain>
    </source>
</reference>
<dbReference type="Pfam" id="PF00491">
    <property type="entry name" value="Arginase"/>
    <property type="match status" value="1"/>
</dbReference>
<evidence type="ECO:0000313" key="6">
    <source>
        <dbReference type="EMBL" id="RUO23886.1"/>
    </source>
</evidence>
<evidence type="ECO:0000256" key="2">
    <source>
        <dbReference type="ARBA" id="ARBA00022801"/>
    </source>
</evidence>
<keyword evidence="2" id="KW-0378">Hydrolase</keyword>
<dbReference type="OrthoDB" id="9788689at2"/>